<proteinExistence type="predicted"/>
<feature type="region of interest" description="Disordered" evidence="1">
    <location>
        <begin position="172"/>
        <end position="207"/>
    </location>
</feature>
<evidence type="ECO:0000313" key="3">
    <source>
        <dbReference type="Proteomes" id="UP001470230"/>
    </source>
</evidence>
<evidence type="ECO:0008006" key="4">
    <source>
        <dbReference type="Google" id="ProtNLM"/>
    </source>
</evidence>
<organism evidence="2 3">
    <name type="scientific">Tritrichomonas musculus</name>
    <dbReference type="NCBI Taxonomy" id="1915356"/>
    <lineage>
        <taxon>Eukaryota</taxon>
        <taxon>Metamonada</taxon>
        <taxon>Parabasalia</taxon>
        <taxon>Tritrichomonadida</taxon>
        <taxon>Tritrichomonadidae</taxon>
        <taxon>Tritrichomonas</taxon>
    </lineage>
</organism>
<reference evidence="2 3" key="1">
    <citation type="submission" date="2024-04" db="EMBL/GenBank/DDBJ databases">
        <title>Tritrichomonas musculus Genome.</title>
        <authorList>
            <person name="Alves-Ferreira E."/>
            <person name="Grigg M."/>
            <person name="Lorenzi H."/>
            <person name="Galac M."/>
        </authorList>
    </citation>
    <scope>NUCLEOTIDE SEQUENCE [LARGE SCALE GENOMIC DNA]</scope>
    <source>
        <strain evidence="2 3">EAF2021</strain>
    </source>
</reference>
<comment type="caution">
    <text evidence="2">The sequence shown here is derived from an EMBL/GenBank/DDBJ whole genome shotgun (WGS) entry which is preliminary data.</text>
</comment>
<evidence type="ECO:0000313" key="2">
    <source>
        <dbReference type="EMBL" id="KAK8841015.1"/>
    </source>
</evidence>
<dbReference type="EMBL" id="JAPFFF010000043">
    <property type="protein sequence ID" value="KAK8841015.1"/>
    <property type="molecule type" value="Genomic_DNA"/>
</dbReference>
<evidence type="ECO:0000256" key="1">
    <source>
        <dbReference type="SAM" id="MobiDB-lite"/>
    </source>
</evidence>
<accession>A0ABR2H477</accession>
<name>A0ABR2H477_9EUKA</name>
<keyword evidence="3" id="KW-1185">Reference proteome</keyword>
<sequence length="223" mass="25672">MKATSTQYQKTFPIGLNIHLISFALPKNVVKEKEGIRVSITTMPEENKQHYHLHGKKMYCTNHVFSLNITNKTKKVIMVFRKKQLFSEDQIIASTIIHSSDFPTLPEGMEHFDSDPISTEVKTLNIYYPLQKQIQEERAKGENTKKMVRKILGQMQVQLSFTAPYTTITKDKNNSKVKKDNNKIGGAKLQKSKKSNKKGQYEEINSQSKFDNVYVNENSLLQN</sequence>
<gene>
    <name evidence="2" type="ORF">M9Y10_027852</name>
</gene>
<dbReference type="Proteomes" id="UP001470230">
    <property type="component" value="Unassembled WGS sequence"/>
</dbReference>
<feature type="compositionally biased region" description="Basic and acidic residues" evidence="1">
    <location>
        <begin position="172"/>
        <end position="182"/>
    </location>
</feature>
<protein>
    <recommendedName>
        <fullName evidence="4">MSP domain-containing protein</fullName>
    </recommendedName>
</protein>